<evidence type="ECO:0000313" key="1">
    <source>
        <dbReference type="EMBL" id="MPM69098.1"/>
    </source>
</evidence>
<sequence>MEMGNLQGRIVEAILWNTAAVRKSQTILIVNFSKTAADGSPFFLLDVIDYPTLVNKMAFEFINY</sequence>
<proteinExistence type="predicted"/>
<dbReference type="EMBL" id="VSSQ01022646">
    <property type="protein sequence ID" value="MPM69098.1"/>
    <property type="molecule type" value="Genomic_DNA"/>
</dbReference>
<organism evidence="1">
    <name type="scientific">bioreactor metagenome</name>
    <dbReference type="NCBI Taxonomy" id="1076179"/>
    <lineage>
        <taxon>unclassified sequences</taxon>
        <taxon>metagenomes</taxon>
        <taxon>ecological metagenomes</taxon>
    </lineage>
</organism>
<comment type="caution">
    <text evidence="1">The sequence shown here is derived from an EMBL/GenBank/DDBJ whole genome shotgun (WGS) entry which is preliminary data.</text>
</comment>
<accession>A0A645BVI7</accession>
<reference evidence="1" key="1">
    <citation type="submission" date="2019-08" db="EMBL/GenBank/DDBJ databases">
        <authorList>
            <person name="Kucharzyk K."/>
            <person name="Murdoch R.W."/>
            <person name="Higgins S."/>
            <person name="Loffler F."/>
        </authorList>
    </citation>
    <scope>NUCLEOTIDE SEQUENCE</scope>
</reference>
<dbReference type="AlphaFoldDB" id="A0A645BVI7"/>
<gene>
    <name evidence="1" type="ORF">SDC9_116042</name>
</gene>
<protein>
    <submittedName>
        <fullName evidence="1">Uncharacterized protein</fullName>
    </submittedName>
</protein>
<name>A0A645BVI7_9ZZZZ</name>